<dbReference type="STRING" id="582667.SAMN05192568_102381"/>
<dbReference type="GO" id="GO:0016887">
    <property type="term" value="F:ATP hydrolysis activity"/>
    <property type="evidence" value="ECO:0007669"/>
    <property type="project" value="InterPro"/>
</dbReference>
<dbReference type="InterPro" id="IPR027417">
    <property type="entry name" value="P-loop_NTPase"/>
</dbReference>
<dbReference type="Gene3D" id="3.40.50.300">
    <property type="entry name" value="P-loop containing nucleotide triphosphate hydrolases"/>
    <property type="match status" value="1"/>
</dbReference>
<dbReference type="OrthoDB" id="5288220at2"/>
<sequence length="359" mass="39511">MRITEIDLDPAARVRANLPNTARRRSRIMEKVRHVYLRTARDTVLQVHFEGLMEDLTERREPEAAIDAKARAELLEGNILVVLGESGAGKSTAIRRLLSKHPLSPNYGRKAVGSFALTVRVPSPCSVGELGKTVLRATGYKVGRSTISAAETWGIVRERLQALGVLVLHLDEFQDAHLTLRADEQIKLRHLLRSLLVDEDYPIGLIVSGQPSFETFLRPDRSSVRRGRWQAFAKLSLPADSGAVTKAAAALAKVADLTVAADFDHAVLPRLVHAGCNMLGITIEEIHDAIRYALTNDRSELDLGCFAEAFALRTGNLAPWNPYLAADYLAVDPTRVLATSNPPPPEEEAKRGKSRKARE</sequence>
<dbReference type="SUPFAM" id="SSF52540">
    <property type="entry name" value="P-loop containing nucleoside triphosphate hydrolases"/>
    <property type="match status" value="1"/>
</dbReference>
<organism evidence="3 4">
    <name type="scientific">Methylobacterium pseudosasicola</name>
    <dbReference type="NCBI Taxonomy" id="582667"/>
    <lineage>
        <taxon>Bacteria</taxon>
        <taxon>Pseudomonadati</taxon>
        <taxon>Pseudomonadota</taxon>
        <taxon>Alphaproteobacteria</taxon>
        <taxon>Hyphomicrobiales</taxon>
        <taxon>Methylobacteriaceae</taxon>
        <taxon>Methylobacterium</taxon>
    </lineage>
</organism>
<reference evidence="4" key="1">
    <citation type="submission" date="2016-10" db="EMBL/GenBank/DDBJ databases">
        <authorList>
            <person name="Varghese N."/>
            <person name="Submissions S."/>
        </authorList>
    </citation>
    <scope>NUCLEOTIDE SEQUENCE [LARGE SCALE GENOMIC DNA]</scope>
    <source>
        <strain evidence="4">BL36</strain>
    </source>
</reference>
<dbReference type="Pfam" id="PF13401">
    <property type="entry name" value="AAA_22"/>
    <property type="match status" value="1"/>
</dbReference>
<feature type="domain" description="ORC1/DEAH AAA+ ATPase" evidence="2">
    <location>
        <begin position="78"/>
        <end position="215"/>
    </location>
</feature>
<keyword evidence="4" id="KW-1185">Reference proteome</keyword>
<dbReference type="RefSeq" id="WP_092043604.1">
    <property type="nucleotide sequence ID" value="NZ_FOTK01000023.1"/>
</dbReference>
<accession>A0A1I4P6W8</accession>
<dbReference type="InterPro" id="IPR049945">
    <property type="entry name" value="AAA_22"/>
</dbReference>
<dbReference type="EMBL" id="FOTK01000023">
    <property type="protein sequence ID" value="SFM23502.1"/>
    <property type="molecule type" value="Genomic_DNA"/>
</dbReference>
<evidence type="ECO:0000313" key="3">
    <source>
        <dbReference type="EMBL" id="SFM23502.1"/>
    </source>
</evidence>
<evidence type="ECO:0000256" key="1">
    <source>
        <dbReference type="SAM" id="MobiDB-lite"/>
    </source>
</evidence>
<dbReference type="AlphaFoldDB" id="A0A1I4P6W8"/>
<evidence type="ECO:0000259" key="2">
    <source>
        <dbReference type="Pfam" id="PF13401"/>
    </source>
</evidence>
<proteinExistence type="predicted"/>
<dbReference type="Proteomes" id="UP000199048">
    <property type="component" value="Unassembled WGS sequence"/>
</dbReference>
<feature type="region of interest" description="Disordered" evidence="1">
    <location>
        <begin position="336"/>
        <end position="359"/>
    </location>
</feature>
<protein>
    <submittedName>
        <fullName evidence="3">AAA domain-containing protein</fullName>
    </submittedName>
</protein>
<gene>
    <name evidence="3" type="ORF">SAMN05192568_102381</name>
</gene>
<name>A0A1I4P6W8_9HYPH</name>
<evidence type="ECO:0000313" key="4">
    <source>
        <dbReference type="Proteomes" id="UP000199048"/>
    </source>
</evidence>